<evidence type="ECO:0000313" key="2">
    <source>
        <dbReference type="EMBL" id="MXR39768.1"/>
    </source>
</evidence>
<gene>
    <name evidence="2" type="ORF">GRX01_00115</name>
</gene>
<organism evidence="2 3">
    <name type="scientific">Halobaculum saliterrae</name>
    <dbReference type="NCBI Taxonomy" id="2073113"/>
    <lineage>
        <taxon>Archaea</taxon>
        <taxon>Methanobacteriati</taxon>
        <taxon>Methanobacteriota</taxon>
        <taxon>Stenosarchaea group</taxon>
        <taxon>Halobacteria</taxon>
        <taxon>Halobacteriales</taxon>
        <taxon>Haloferacaceae</taxon>
        <taxon>Halobaculum</taxon>
    </lineage>
</organism>
<feature type="transmembrane region" description="Helical" evidence="1">
    <location>
        <begin position="6"/>
        <end position="31"/>
    </location>
</feature>
<dbReference type="AlphaFoldDB" id="A0A6B0SLK4"/>
<dbReference type="Pfam" id="PF26119">
    <property type="entry name" value="DUF8036"/>
    <property type="match status" value="1"/>
</dbReference>
<dbReference type="InterPro" id="IPR058349">
    <property type="entry name" value="DUF8036"/>
</dbReference>
<evidence type="ECO:0000313" key="3">
    <source>
        <dbReference type="Proteomes" id="UP000437065"/>
    </source>
</evidence>
<name>A0A6B0SLK4_9EURY</name>
<protein>
    <submittedName>
        <fullName evidence="2">Uncharacterized protein</fullName>
    </submittedName>
</protein>
<feature type="transmembrane region" description="Helical" evidence="1">
    <location>
        <begin position="43"/>
        <end position="64"/>
    </location>
</feature>
<keyword evidence="1" id="KW-1133">Transmembrane helix</keyword>
<keyword evidence="3" id="KW-1185">Reference proteome</keyword>
<reference evidence="2 3" key="1">
    <citation type="submission" date="2019-12" db="EMBL/GenBank/DDBJ databases">
        <title>Isolation and characterization of three novel carbon monoxide-oxidizing members of Halobacteria from salione crusts and soils.</title>
        <authorList>
            <person name="Myers M.R."/>
            <person name="King G.M."/>
        </authorList>
    </citation>
    <scope>NUCLEOTIDE SEQUENCE [LARGE SCALE GENOMIC DNA]</scope>
    <source>
        <strain evidence="2 3">WSA2</strain>
    </source>
</reference>
<accession>A0A6B0SLK4</accession>
<evidence type="ECO:0000256" key="1">
    <source>
        <dbReference type="SAM" id="Phobius"/>
    </source>
</evidence>
<comment type="caution">
    <text evidence="2">The sequence shown here is derived from an EMBL/GenBank/DDBJ whole genome shotgun (WGS) entry which is preliminary data.</text>
</comment>
<proteinExistence type="predicted"/>
<sequence length="100" mass="10829">MAGSMGPWILVATLLSVVNASLLLVLTVIWVRNYRTFGSEMTAGLAVFGGTMILENLLAIYFFFSSGMLYVDSPSVQQSVATLRALQTVALVFLTYVTAK</sequence>
<keyword evidence="1" id="KW-0812">Transmembrane</keyword>
<dbReference type="EMBL" id="WUUS01000001">
    <property type="protein sequence ID" value="MXR39768.1"/>
    <property type="molecule type" value="Genomic_DNA"/>
</dbReference>
<dbReference type="Proteomes" id="UP000437065">
    <property type="component" value="Unassembled WGS sequence"/>
</dbReference>
<feature type="transmembrane region" description="Helical" evidence="1">
    <location>
        <begin position="76"/>
        <end position="97"/>
    </location>
</feature>
<keyword evidence="1" id="KW-0472">Membrane</keyword>